<keyword evidence="2" id="KW-1185">Reference proteome</keyword>
<proteinExistence type="predicted"/>
<dbReference type="PROSITE" id="PS00675">
    <property type="entry name" value="SIGMA54_INTERACT_1"/>
    <property type="match status" value="1"/>
</dbReference>
<dbReference type="SUPFAM" id="SSF53795">
    <property type="entry name" value="PEP carboxykinase-like"/>
    <property type="match status" value="1"/>
</dbReference>
<reference evidence="1 2" key="1">
    <citation type="submission" date="2016-11" db="EMBL/GenBank/DDBJ databases">
        <title>Sphingorhabdus sp. LPB0140, isolated from marine environment.</title>
        <authorList>
            <person name="Kim E."/>
            <person name="Yi H."/>
        </authorList>
    </citation>
    <scope>NUCLEOTIDE SEQUENCE [LARGE SCALE GENOMIC DNA]</scope>
    <source>
        <strain evidence="1 2">LPB0140</strain>
    </source>
</reference>
<dbReference type="Gene3D" id="3.40.50.300">
    <property type="entry name" value="P-loop containing nucleotide triphosphate hydrolases"/>
    <property type="match status" value="1"/>
</dbReference>
<gene>
    <name evidence="1" type="ORF">LPB140_11195</name>
</gene>
<dbReference type="InterPro" id="IPR027417">
    <property type="entry name" value="P-loop_NTPase"/>
</dbReference>
<keyword evidence="1" id="KW-0808">Transferase</keyword>
<dbReference type="GO" id="GO:0016301">
    <property type="term" value="F:kinase activity"/>
    <property type="evidence" value="ECO:0007669"/>
    <property type="project" value="UniProtKB-KW"/>
</dbReference>
<dbReference type="EMBL" id="CP018154">
    <property type="protein sequence ID" value="APG63256.1"/>
    <property type="molecule type" value="Genomic_DNA"/>
</dbReference>
<dbReference type="Proteomes" id="UP000242561">
    <property type="component" value="Chromosome"/>
</dbReference>
<evidence type="ECO:0000313" key="1">
    <source>
        <dbReference type="EMBL" id="APG63256.1"/>
    </source>
</evidence>
<dbReference type="InterPro" id="IPR025662">
    <property type="entry name" value="Sigma_54_int_dom_ATP-bd_1"/>
</dbReference>
<evidence type="ECO:0000313" key="2">
    <source>
        <dbReference type="Proteomes" id="UP000242561"/>
    </source>
</evidence>
<protein>
    <submittedName>
        <fullName evidence="1">Serine kinase</fullName>
    </submittedName>
</protein>
<sequence>MFELRLRIGPASFRLLSAWKAPIDELRVLYSPYPMAQLPDFAFPDFTVRLEPVSWMRKYIRPSVRIEADFMLPDAAPLPINQALLAAEMGMNLQMALGWRRQLILHASAVEMGGRSIIMTGESGSGKSTMAALLGHGAKWRFMGDEFTLMSLDSHENVAFPRLISLKNQAIAQLQMAAPNGKFGPLMKDTPKGDICHLMPPIDAISRMDEPAIPALILFPSFGNAPEIRPMERAETFMRLTQASTNFVTLGEAGFDRLSMLVNDVPAFAIDYPDGETGMKMVEQLWQDVADG</sequence>
<dbReference type="KEGG" id="sphl:LPB140_11195"/>
<accession>A0A1L3JDS2</accession>
<keyword evidence="1" id="KW-0418">Kinase</keyword>
<organism evidence="1 2">
    <name type="scientific">Sphingorhabdus lutea</name>
    <dbReference type="NCBI Taxonomy" id="1913578"/>
    <lineage>
        <taxon>Bacteria</taxon>
        <taxon>Pseudomonadati</taxon>
        <taxon>Pseudomonadota</taxon>
        <taxon>Alphaproteobacteria</taxon>
        <taxon>Sphingomonadales</taxon>
        <taxon>Sphingomonadaceae</taxon>
        <taxon>Sphingorhabdus</taxon>
    </lineage>
</organism>
<name>A0A1L3JDS2_9SPHN</name>
<dbReference type="NCBIfam" id="TIGR04352">
    <property type="entry name" value="HprK_rel_A"/>
    <property type="match status" value="1"/>
</dbReference>
<dbReference type="STRING" id="1913578.LPB140_11195"/>
<dbReference type="InterPro" id="IPR027600">
    <property type="entry name" value="HprK-rel_A"/>
</dbReference>
<dbReference type="AlphaFoldDB" id="A0A1L3JDS2"/>